<protein>
    <submittedName>
        <fullName evidence="2">Uncharacterized protein</fullName>
    </submittedName>
</protein>
<feature type="transmembrane region" description="Helical" evidence="1">
    <location>
        <begin position="29"/>
        <end position="51"/>
    </location>
</feature>
<dbReference type="EMBL" id="MN739313">
    <property type="protein sequence ID" value="QHS98266.1"/>
    <property type="molecule type" value="Genomic_DNA"/>
</dbReference>
<reference evidence="2" key="1">
    <citation type="journal article" date="2020" name="Nature">
        <title>Giant virus diversity and host interactions through global metagenomics.</title>
        <authorList>
            <person name="Schulz F."/>
            <person name="Roux S."/>
            <person name="Paez-Espino D."/>
            <person name="Jungbluth S."/>
            <person name="Walsh D.A."/>
            <person name="Denef V.J."/>
            <person name="McMahon K.D."/>
            <person name="Konstantinidis K.T."/>
            <person name="Eloe-Fadrosh E.A."/>
            <person name="Kyrpides N.C."/>
            <person name="Woyke T."/>
        </authorList>
    </citation>
    <scope>NUCLEOTIDE SEQUENCE</scope>
    <source>
        <strain evidence="2">GVMAG-M-3300020182-84</strain>
    </source>
</reference>
<accession>A0A6C0C1I5</accession>
<dbReference type="AlphaFoldDB" id="A0A6C0C1I5"/>
<keyword evidence="1" id="KW-1133">Transmembrane helix</keyword>
<evidence type="ECO:0000256" key="1">
    <source>
        <dbReference type="SAM" id="Phobius"/>
    </source>
</evidence>
<proteinExistence type="predicted"/>
<name>A0A6C0C1I5_9ZZZZ</name>
<organism evidence="2">
    <name type="scientific">viral metagenome</name>
    <dbReference type="NCBI Taxonomy" id="1070528"/>
    <lineage>
        <taxon>unclassified sequences</taxon>
        <taxon>metagenomes</taxon>
        <taxon>organismal metagenomes</taxon>
    </lineage>
</organism>
<evidence type="ECO:0000313" key="2">
    <source>
        <dbReference type="EMBL" id="QHS98266.1"/>
    </source>
</evidence>
<keyword evidence="1" id="KW-0812">Transmembrane</keyword>
<sequence>MQPNLIDKQRKFMLKASLNEMHSEKMVNYMNFFNIAVFVLFFTAAGLYLFFKKKHKLTDQEKKAKAFNDQQYILSRIRGIQDDEFEKQRLEGLHEFSTINKY</sequence>
<keyword evidence="1" id="KW-0472">Membrane</keyword>